<sequence>MKTILLLTLLTIPRTLSGSEAARYAKHGCYVQNSSKACQAYKRLTAVQKKSKVNSEDIQEEQVIVQQEREIASTHTEDDPVTAFNRYLSLIESLKIDEYKDLKELVTKEAMTNLEKHKRMIGFYFAMVKSKKKAGLYKNGTLSINKNEAKIIYSPVEYKDFKSGKKRKTGATIFMVKESGRWLFNKEKGFTSIKVN</sequence>
<name>A0A1Y5FFM1_9BACT</name>
<reference evidence="2" key="1">
    <citation type="journal article" date="2017" name="Proc. Natl. Acad. Sci. U.S.A.">
        <title>Simulation of Deepwater Horizon oil plume reveals substrate specialization within a complex community of hydrocarbon-degraders.</title>
        <authorList>
            <person name="Hu P."/>
            <person name="Dubinsky E.A."/>
            <person name="Probst A.J."/>
            <person name="Wang J."/>
            <person name="Sieber C.M.K."/>
            <person name="Tom L.M."/>
            <person name="Gardinali P."/>
            <person name="Banfield J.F."/>
            <person name="Atlas R.M."/>
            <person name="Andersen G.L."/>
        </authorList>
    </citation>
    <scope>NUCLEOTIDE SEQUENCE [LARGE SCALE GENOMIC DNA]</scope>
</reference>
<dbReference type="EMBL" id="MAAO01000004">
    <property type="protein sequence ID" value="OUR98443.1"/>
    <property type="molecule type" value="Genomic_DNA"/>
</dbReference>
<dbReference type="Proteomes" id="UP000196531">
    <property type="component" value="Unassembled WGS sequence"/>
</dbReference>
<proteinExistence type="predicted"/>
<protein>
    <submittedName>
        <fullName evidence="1">Uncharacterized protein</fullName>
    </submittedName>
</protein>
<evidence type="ECO:0000313" key="2">
    <source>
        <dbReference type="Proteomes" id="UP000196531"/>
    </source>
</evidence>
<organism evidence="1 2">
    <name type="scientific">Halobacteriovorax marinus</name>
    <dbReference type="NCBI Taxonomy" id="97084"/>
    <lineage>
        <taxon>Bacteria</taxon>
        <taxon>Pseudomonadati</taxon>
        <taxon>Bdellovibrionota</taxon>
        <taxon>Bacteriovoracia</taxon>
        <taxon>Bacteriovoracales</taxon>
        <taxon>Halobacteriovoraceae</taxon>
        <taxon>Halobacteriovorax</taxon>
    </lineage>
</organism>
<dbReference type="AlphaFoldDB" id="A0A1Y5FFM1"/>
<evidence type="ECO:0000313" key="1">
    <source>
        <dbReference type="EMBL" id="OUR98443.1"/>
    </source>
</evidence>
<gene>
    <name evidence="1" type="ORF">A9Q84_03255</name>
</gene>
<comment type="caution">
    <text evidence="1">The sequence shown here is derived from an EMBL/GenBank/DDBJ whole genome shotgun (WGS) entry which is preliminary data.</text>
</comment>
<accession>A0A1Y5FFM1</accession>